<dbReference type="EMBL" id="JAUMKJ010000080">
    <property type="protein sequence ID" value="MDO3681812.1"/>
    <property type="molecule type" value="Genomic_DNA"/>
</dbReference>
<feature type="chain" id="PRO_5045880893" description="Secreted protein" evidence="1">
    <location>
        <begin position="26"/>
        <end position="172"/>
    </location>
</feature>
<organism evidence="2 3">
    <name type="scientific">Paenibacillus ehimensis</name>
    <dbReference type="NCBI Taxonomy" id="79264"/>
    <lineage>
        <taxon>Bacteria</taxon>
        <taxon>Bacillati</taxon>
        <taxon>Bacillota</taxon>
        <taxon>Bacilli</taxon>
        <taxon>Bacillales</taxon>
        <taxon>Paenibacillaceae</taxon>
        <taxon>Paenibacillus</taxon>
    </lineage>
</organism>
<evidence type="ECO:0008006" key="4">
    <source>
        <dbReference type="Google" id="ProtNLM"/>
    </source>
</evidence>
<comment type="caution">
    <text evidence="2">The sequence shown here is derived from an EMBL/GenBank/DDBJ whole genome shotgun (WGS) entry which is preliminary data.</text>
</comment>
<sequence length="172" mass="17903">MKKAKSIALLSCLSLVLAVPNAALAAVDTHETSGVIFQYGPNGGVTFSVSAQTGSILTYTSTYVGANKYQYTYTKSDASIKSDSSHGLSSCNSSMAVRTSTNFNNSSVSLTENSSYWVSPGTTIVGKNSGSGWSTNLTTSFSANVDNEGYVQPAGNKCFGGGTVRDSFTISH</sequence>
<protein>
    <recommendedName>
        <fullName evidence="4">Secreted protein</fullName>
    </recommendedName>
</protein>
<keyword evidence="3" id="KW-1185">Reference proteome</keyword>
<evidence type="ECO:0000256" key="1">
    <source>
        <dbReference type="SAM" id="SignalP"/>
    </source>
</evidence>
<name>A0ABT8VLF8_9BACL</name>
<keyword evidence="1" id="KW-0732">Signal</keyword>
<evidence type="ECO:0000313" key="3">
    <source>
        <dbReference type="Proteomes" id="UP001168883"/>
    </source>
</evidence>
<accession>A0ABT8VLF8</accession>
<keyword evidence="2" id="KW-0614">Plasmid</keyword>
<proteinExistence type="predicted"/>
<feature type="signal peptide" evidence="1">
    <location>
        <begin position="1"/>
        <end position="25"/>
    </location>
</feature>
<dbReference type="Proteomes" id="UP001168883">
    <property type="component" value="Unassembled WGS sequence"/>
</dbReference>
<reference evidence="2" key="1">
    <citation type="submission" date="2023-07" db="EMBL/GenBank/DDBJ databases">
        <authorList>
            <person name="Aktuganov G."/>
            <person name="Boyko T."/>
            <person name="Delegan Y."/>
            <person name="Galimzianova N."/>
            <person name="Gilvanova E."/>
            <person name="Korobov V."/>
            <person name="Kuzmina L."/>
            <person name="Melentiev A."/>
            <person name="Milman P."/>
            <person name="Ryabova A."/>
            <person name="Stupak E."/>
            <person name="Yasakov T."/>
            <person name="Zharikova N."/>
            <person name="Zhurenko E."/>
        </authorList>
    </citation>
    <scope>NUCLEOTIDE SEQUENCE</scope>
    <source>
        <strain evidence="2">IB-739</strain>
        <plasmid evidence="2">pLPM_part_1</plasmid>
    </source>
</reference>
<evidence type="ECO:0000313" key="2">
    <source>
        <dbReference type="EMBL" id="MDO3681812.1"/>
    </source>
</evidence>
<gene>
    <name evidence="2" type="ORF">Q3C12_32975</name>
</gene>
<geneLocation type="plasmid" evidence="2">
    <name>pLPM_part_1</name>
</geneLocation>
<dbReference type="RefSeq" id="WP_302881373.1">
    <property type="nucleotide sequence ID" value="NZ_JAUMKJ010000080.1"/>
</dbReference>